<proteinExistence type="predicted"/>
<comment type="caution">
    <text evidence="2">The sequence shown here is derived from an EMBL/GenBank/DDBJ whole genome shotgun (WGS) entry which is preliminary data.</text>
</comment>
<dbReference type="Proteomes" id="UP000580250">
    <property type="component" value="Unassembled WGS sequence"/>
</dbReference>
<accession>A0A6V7TIF7</accession>
<evidence type="ECO:0000256" key="1">
    <source>
        <dbReference type="SAM" id="SignalP"/>
    </source>
</evidence>
<name>A0A6V7TIF7_MELEN</name>
<reference evidence="2 3" key="1">
    <citation type="submission" date="2020-08" db="EMBL/GenBank/DDBJ databases">
        <authorList>
            <person name="Koutsovoulos G."/>
            <person name="Danchin GJ E."/>
        </authorList>
    </citation>
    <scope>NUCLEOTIDE SEQUENCE [LARGE SCALE GENOMIC DNA]</scope>
</reference>
<keyword evidence="1" id="KW-0732">Signal</keyword>
<organism evidence="2 3">
    <name type="scientific">Meloidogyne enterolobii</name>
    <name type="common">Root-knot nematode worm</name>
    <name type="synonym">Meloidogyne mayaguensis</name>
    <dbReference type="NCBI Taxonomy" id="390850"/>
    <lineage>
        <taxon>Eukaryota</taxon>
        <taxon>Metazoa</taxon>
        <taxon>Ecdysozoa</taxon>
        <taxon>Nematoda</taxon>
        <taxon>Chromadorea</taxon>
        <taxon>Rhabditida</taxon>
        <taxon>Tylenchina</taxon>
        <taxon>Tylenchomorpha</taxon>
        <taxon>Tylenchoidea</taxon>
        <taxon>Meloidogynidae</taxon>
        <taxon>Meloidogyninae</taxon>
        <taxon>Meloidogyne</taxon>
    </lineage>
</organism>
<sequence length="58" mass="6858">MKYFLIILVLLTIFVVTVNSGCCSKFNCRRMCKLWCRGDYYCIEYQRACLNNNCCNRG</sequence>
<dbReference type="EMBL" id="CAJEWN010000002">
    <property type="protein sequence ID" value="CAD2123624.1"/>
    <property type="molecule type" value="Genomic_DNA"/>
</dbReference>
<evidence type="ECO:0000313" key="3">
    <source>
        <dbReference type="Proteomes" id="UP000580250"/>
    </source>
</evidence>
<dbReference type="AlphaFoldDB" id="A0A6V7TIF7"/>
<evidence type="ECO:0000313" key="2">
    <source>
        <dbReference type="EMBL" id="CAD2123624.1"/>
    </source>
</evidence>
<protein>
    <submittedName>
        <fullName evidence="2">Uncharacterized protein</fullName>
    </submittedName>
</protein>
<gene>
    <name evidence="2" type="ORF">MENT_LOCUS539</name>
</gene>
<feature type="signal peptide" evidence="1">
    <location>
        <begin position="1"/>
        <end position="20"/>
    </location>
</feature>
<feature type="chain" id="PRO_5027960977" evidence="1">
    <location>
        <begin position="21"/>
        <end position="58"/>
    </location>
</feature>